<dbReference type="Proteomes" id="UP000254893">
    <property type="component" value="Unassembled WGS sequence"/>
</dbReference>
<protein>
    <submittedName>
        <fullName evidence="8">Carboxy-terminal processing protease CtpB</fullName>
        <ecNumber evidence="8">3.4.21.102</ecNumber>
    </submittedName>
</protein>
<keyword evidence="2 5" id="KW-0645">Protease</keyword>
<sequence length="536" mass="59876">MSENLDMQKNTKRNIFVAATYGGVLMLGLILGQYYSNEQRTAAGGVLDPLGVDNSYKIQGMMDLISSSYVDSINMDVIQDDAISHILSRLDPYSAYLQAAEAQNLNETLEGTFEGIGLEYFNLNDTLLVVSIIPNGPADKAGFRVGDQLLQIDTKMIAGVGMPLSEVDKMIRGKRGSALQVLVKREGYMLGKPIKVIRDQVNVSSLDAAYLIQPTVAYIKIRRFGLKTAEEFKKALKELEKRGARSIIVDLRENGGGYLHAAIQLASEFFKDKKLIVYTKGYNELRKDYFSSADGVFPDGKVAVLINENSASASEIFAGAIQDLDRGTIVGRRSYGKGLVQERFELPDGSTINLSVARYYTPLGRDIQKKYTLNAFVSPTSPEPLWLMDTTYVHEQAFVTKSGNQVYNGGGIYPDVVLPIDSNALSLKYQEINSSSLTEQFVYERFTKKSPAYSIENFIQGYHLPDKEYADFMTFLKNKGIVLSKKQENDLHQLIQTDIESLVGRFYFGRDAYFKVRNRHDVFVERAVNVLAPILN</sequence>
<organism evidence="8 9">
    <name type="scientific">Sphingobacterium spiritivorum</name>
    <name type="common">Flavobacterium spiritivorum</name>
    <dbReference type="NCBI Taxonomy" id="258"/>
    <lineage>
        <taxon>Bacteria</taxon>
        <taxon>Pseudomonadati</taxon>
        <taxon>Bacteroidota</taxon>
        <taxon>Sphingobacteriia</taxon>
        <taxon>Sphingobacteriales</taxon>
        <taxon>Sphingobacteriaceae</taxon>
        <taxon>Sphingobacterium</taxon>
    </lineage>
</organism>
<dbReference type="SUPFAM" id="SSF50156">
    <property type="entry name" value="PDZ domain-like"/>
    <property type="match status" value="1"/>
</dbReference>
<dbReference type="CDD" id="cd06782">
    <property type="entry name" value="cpPDZ_CPP-like"/>
    <property type="match status" value="1"/>
</dbReference>
<dbReference type="SMART" id="SM00245">
    <property type="entry name" value="TSPc"/>
    <property type="match status" value="1"/>
</dbReference>
<dbReference type="AlphaFoldDB" id="A0A380BCX8"/>
<evidence type="ECO:0000256" key="4">
    <source>
        <dbReference type="ARBA" id="ARBA00022825"/>
    </source>
</evidence>
<dbReference type="Gene3D" id="3.30.750.44">
    <property type="match status" value="1"/>
</dbReference>
<dbReference type="PROSITE" id="PS50106">
    <property type="entry name" value="PDZ"/>
    <property type="match status" value="1"/>
</dbReference>
<dbReference type="PANTHER" id="PTHR32060:SF30">
    <property type="entry name" value="CARBOXY-TERMINAL PROCESSING PROTEASE CTPA"/>
    <property type="match status" value="1"/>
</dbReference>
<name>A0A380BCX8_SPHSI</name>
<proteinExistence type="inferred from homology"/>
<keyword evidence="4 5" id="KW-0720">Serine protease</keyword>
<dbReference type="CDD" id="cd07560">
    <property type="entry name" value="Peptidase_S41_CPP"/>
    <property type="match status" value="1"/>
</dbReference>
<dbReference type="Pfam" id="PF17820">
    <property type="entry name" value="PDZ_6"/>
    <property type="match status" value="1"/>
</dbReference>
<dbReference type="InterPro" id="IPR004447">
    <property type="entry name" value="Peptidase_S41A"/>
</dbReference>
<dbReference type="GO" id="GO:0007165">
    <property type="term" value="P:signal transduction"/>
    <property type="evidence" value="ECO:0007669"/>
    <property type="project" value="TreeGrafter"/>
</dbReference>
<keyword evidence="6" id="KW-0472">Membrane</keyword>
<dbReference type="InterPro" id="IPR029045">
    <property type="entry name" value="ClpP/crotonase-like_dom_sf"/>
</dbReference>
<dbReference type="Pfam" id="PF03572">
    <property type="entry name" value="Peptidase_S41"/>
    <property type="match status" value="1"/>
</dbReference>
<dbReference type="SMART" id="SM00228">
    <property type="entry name" value="PDZ"/>
    <property type="match status" value="1"/>
</dbReference>
<evidence type="ECO:0000256" key="5">
    <source>
        <dbReference type="RuleBase" id="RU004404"/>
    </source>
</evidence>
<dbReference type="PANTHER" id="PTHR32060">
    <property type="entry name" value="TAIL-SPECIFIC PROTEASE"/>
    <property type="match status" value="1"/>
</dbReference>
<evidence type="ECO:0000256" key="1">
    <source>
        <dbReference type="ARBA" id="ARBA00009179"/>
    </source>
</evidence>
<gene>
    <name evidence="8" type="primary">ctpB_1</name>
    <name evidence="8" type="ORF">NCTC11388_00537</name>
</gene>
<accession>A0A380BCX8</accession>
<dbReference type="GO" id="GO:0030288">
    <property type="term" value="C:outer membrane-bounded periplasmic space"/>
    <property type="evidence" value="ECO:0007669"/>
    <property type="project" value="TreeGrafter"/>
</dbReference>
<reference evidence="8 9" key="1">
    <citation type="submission" date="2018-06" db="EMBL/GenBank/DDBJ databases">
        <authorList>
            <consortium name="Pathogen Informatics"/>
            <person name="Doyle S."/>
        </authorList>
    </citation>
    <scope>NUCLEOTIDE SEQUENCE [LARGE SCALE GENOMIC DNA]</scope>
    <source>
        <strain evidence="8 9">NCTC11388</strain>
    </source>
</reference>
<evidence type="ECO:0000313" key="8">
    <source>
        <dbReference type="EMBL" id="SUI98135.1"/>
    </source>
</evidence>
<keyword evidence="6" id="KW-1133">Transmembrane helix</keyword>
<feature type="transmembrane region" description="Helical" evidence="6">
    <location>
        <begin position="15"/>
        <end position="35"/>
    </location>
</feature>
<dbReference type="InterPro" id="IPR005151">
    <property type="entry name" value="Tail-specific_protease"/>
</dbReference>
<dbReference type="InterPro" id="IPR036034">
    <property type="entry name" value="PDZ_sf"/>
</dbReference>
<dbReference type="EC" id="3.4.21.102" evidence="8"/>
<dbReference type="GO" id="GO:0004252">
    <property type="term" value="F:serine-type endopeptidase activity"/>
    <property type="evidence" value="ECO:0007669"/>
    <property type="project" value="UniProtKB-EC"/>
</dbReference>
<dbReference type="Gene3D" id="2.30.42.10">
    <property type="match status" value="1"/>
</dbReference>
<dbReference type="InterPro" id="IPR001478">
    <property type="entry name" value="PDZ"/>
</dbReference>
<keyword evidence="3 5" id="KW-0378">Hydrolase</keyword>
<dbReference type="GO" id="GO:0006508">
    <property type="term" value="P:proteolysis"/>
    <property type="evidence" value="ECO:0007669"/>
    <property type="project" value="UniProtKB-KW"/>
</dbReference>
<dbReference type="Gene3D" id="3.90.226.10">
    <property type="entry name" value="2-enoyl-CoA Hydratase, Chain A, domain 1"/>
    <property type="match status" value="1"/>
</dbReference>
<keyword evidence="6" id="KW-0812">Transmembrane</keyword>
<dbReference type="InterPro" id="IPR041489">
    <property type="entry name" value="PDZ_6"/>
</dbReference>
<evidence type="ECO:0000256" key="2">
    <source>
        <dbReference type="ARBA" id="ARBA00022670"/>
    </source>
</evidence>
<evidence type="ECO:0000256" key="3">
    <source>
        <dbReference type="ARBA" id="ARBA00022801"/>
    </source>
</evidence>
<dbReference type="SUPFAM" id="SSF52096">
    <property type="entry name" value="ClpP/crotonase"/>
    <property type="match status" value="1"/>
</dbReference>
<evidence type="ECO:0000259" key="7">
    <source>
        <dbReference type="PROSITE" id="PS50106"/>
    </source>
</evidence>
<evidence type="ECO:0000313" key="9">
    <source>
        <dbReference type="Proteomes" id="UP000254893"/>
    </source>
</evidence>
<dbReference type="EMBL" id="UGYW01000001">
    <property type="protein sequence ID" value="SUI98135.1"/>
    <property type="molecule type" value="Genomic_DNA"/>
</dbReference>
<evidence type="ECO:0000256" key="6">
    <source>
        <dbReference type="SAM" id="Phobius"/>
    </source>
</evidence>
<comment type="similarity">
    <text evidence="1 5">Belongs to the peptidase S41A family.</text>
</comment>
<dbReference type="NCBIfam" id="TIGR00225">
    <property type="entry name" value="prc"/>
    <property type="match status" value="1"/>
</dbReference>
<feature type="domain" description="PDZ" evidence="7">
    <location>
        <begin position="102"/>
        <end position="186"/>
    </location>
</feature>